<gene>
    <name evidence="5" type="ORF">TSOC_015056</name>
</gene>
<dbReference type="GO" id="GO:0016787">
    <property type="term" value="F:hydrolase activity"/>
    <property type="evidence" value="ECO:0007669"/>
    <property type="project" value="UniProtKB-KW"/>
</dbReference>
<dbReference type="SUPFAM" id="SSF52540">
    <property type="entry name" value="P-loop containing nucleoside triphosphate hydrolases"/>
    <property type="match status" value="1"/>
</dbReference>
<dbReference type="AlphaFoldDB" id="A0A2J7ZFX1"/>
<reference evidence="5 6" key="1">
    <citation type="journal article" date="2017" name="Mol. Biol. Evol.">
        <title>The 4-celled Tetrabaena socialis nuclear genome reveals the essential components for genetic control of cell number at the origin of multicellularity in the volvocine lineage.</title>
        <authorList>
            <person name="Featherston J."/>
            <person name="Arakaki Y."/>
            <person name="Hanschen E.R."/>
            <person name="Ferris P.J."/>
            <person name="Michod R.E."/>
            <person name="Olson B.J.S.C."/>
            <person name="Nozaki H."/>
            <person name="Durand P.M."/>
        </authorList>
    </citation>
    <scope>NUCLEOTIDE SEQUENCE [LARGE SCALE GENOMIC DNA]</scope>
    <source>
        <strain evidence="5 6">NIES-571</strain>
    </source>
</reference>
<dbReference type="PROSITE" id="PS51192">
    <property type="entry name" value="HELICASE_ATP_BIND_1"/>
    <property type="match status" value="1"/>
</dbReference>
<feature type="non-terminal residue" evidence="5">
    <location>
        <position position="196"/>
    </location>
</feature>
<evidence type="ECO:0000256" key="1">
    <source>
        <dbReference type="ARBA" id="ARBA00022801"/>
    </source>
</evidence>
<keyword evidence="6" id="KW-1185">Reference proteome</keyword>
<dbReference type="Pfam" id="PF00270">
    <property type="entry name" value="DEAD"/>
    <property type="match status" value="1"/>
</dbReference>
<organism evidence="5 6">
    <name type="scientific">Tetrabaena socialis</name>
    <dbReference type="NCBI Taxonomy" id="47790"/>
    <lineage>
        <taxon>Eukaryota</taxon>
        <taxon>Viridiplantae</taxon>
        <taxon>Chlorophyta</taxon>
        <taxon>core chlorophytes</taxon>
        <taxon>Chlorophyceae</taxon>
        <taxon>CS clade</taxon>
        <taxon>Chlamydomonadales</taxon>
        <taxon>Tetrabaenaceae</taxon>
        <taxon>Tetrabaena</taxon>
    </lineage>
</organism>
<dbReference type="InterPro" id="IPR000629">
    <property type="entry name" value="RNA-helicase_DEAD-box_CS"/>
</dbReference>
<evidence type="ECO:0000256" key="2">
    <source>
        <dbReference type="ARBA" id="ARBA00022806"/>
    </source>
</evidence>
<comment type="caution">
    <text evidence="5">The sequence shown here is derived from an EMBL/GenBank/DDBJ whole genome shotgun (WGS) entry which is preliminary data.</text>
</comment>
<keyword evidence="2 5" id="KW-0547">Nucleotide-binding</keyword>
<sequence length="196" mass="20988">AHVRYLVLDEADKMLSLGFKPQLDRLYGMMLASYDSTAAAVQPVAATAKKDGAAKKRKKGQPAPEPSEPVAVAPPAAVEGGCARPQVLLLSATMPGEVAAAAAQWLRRPEEVSVGEGGANAISRTVTQVVHVCAEHKKPDKLLKHLGRIRDATPPTERNPPRVLVFCNRVKTVRFLAGMLAKEGYKAAQLHGQRSQ</sequence>
<evidence type="ECO:0000313" key="5">
    <source>
        <dbReference type="EMBL" id="PNG99172.1"/>
    </source>
</evidence>
<dbReference type="PANTHER" id="PTHR47958">
    <property type="entry name" value="ATP-DEPENDENT RNA HELICASE DBP3"/>
    <property type="match status" value="1"/>
</dbReference>
<dbReference type="InterPro" id="IPR014001">
    <property type="entry name" value="Helicase_ATP-bd"/>
</dbReference>
<feature type="region of interest" description="Disordered" evidence="3">
    <location>
        <begin position="51"/>
        <end position="72"/>
    </location>
</feature>
<dbReference type="GO" id="GO:0003676">
    <property type="term" value="F:nucleic acid binding"/>
    <property type="evidence" value="ECO:0007669"/>
    <property type="project" value="InterPro"/>
</dbReference>
<evidence type="ECO:0000313" key="6">
    <source>
        <dbReference type="Proteomes" id="UP000236333"/>
    </source>
</evidence>
<proteinExistence type="predicted"/>
<keyword evidence="1" id="KW-0378">Hydrolase</keyword>
<accession>A0A2J7ZFX1</accession>
<name>A0A2J7ZFX1_9CHLO</name>
<dbReference type="Gene3D" id="3.40.50.300">
    <property type="entry name" value="P-loop containing nucleotide triphosphate hydrolases"/>
    <property type="match status" value="2"/>
</dbReference>
<dbReference type="Proteomes" id="UP000236333">
    <property type="component" value="Unassembled WGS sequence"/>
</dbReference>
<dbReference type="GO" id="GO:0004386">
    <property type="term" value="F:helicase activity"/>
    <property type="evidence" value="ECO:0007669"/>
    <property type="project" value="UniProtKB-KW"/>
</dbReference>
<keyword evidence="2 5" id="KW-0067">ATP-binding</keyword>
<dbReference type="EMBL" id="PGGS01003831">
    <property type="protein sequence ID" value="PNG99172.1"/>
    <property type="molecule type" value="Genomic_DNA"/>
</dbReference>
<dbReference type="InterPro" id="IPR011545">
    <property type="entry name" value="DEAD/DEAH_box_helicase_dom"/>
</dbReference>
<evidence type="ECO:0000256" key="3">
    <source>
        <dbReference type="SAM" id="MobiDB-lite"/>
    </source>
</evidence>
<dbReference type="GO" id="GO:0005524">
    <property type="term" value="F:ATP binding"/>
    <property type="evidence" value="ECO:0007669"/>
    <property type="project" value="InterPro"/>
</dbReference>
<dbReference type="InterPro" id="IPR027417">
    <property type="entry name" value="P-loop_NTPase"/>
</dbReference>
<feature type="non-terminal residue" evidence="5">
    <location>
        <position position="1"/>
    </location>
</feature>
<evidence type="ECO:0000259" key="4">
    <source>
        <dbReference type="PROSITE" id="PS51192"/>
    </source>
</evidence>
<dbReference type="PROSITE" id="PS00039">
    <property type="entry name" value="DEAD_ATP_HELICASE"/>
    <property type="match status" value="1"/>
</dbReference>
<keyword evidence="2 5" id="KW-0347">Helicase</keyword>
<dbReference type="OrthoDB" id="18122at2759"/>
<feature type="domain" description="Helicase ATP-binding" evidence="4">
    <location>
        <begin position="1"/>
        <end position="112"/>
    </location>
</feature>
<protein>
    <submittedName>
        <fullName evidence="5">ATP-dependent RNA helicase dbp-2</fullName>
    </submittedName>
</protein>